<feature type="non-terminal residue" evidence="1">
    <location>
        <position position="1"/>
    </location>
</feature>
<evidence type="ECO:0000313" key="2">
    <source>
        <dbReference type="Proteomes" id="UP001066276"/>
    </source>
</evidence>
<organism evidence="1 2">
    <name type="scientific">Pleurodeles waltl</name>
    <name type="common">Iberian ribbed newt</name>
    <dbReference type="NCBI Taxonomy" id="8319"/>
    <lineage>
        <taxon>Eukaryota</taxon>
        <taxon>Metazoa</taxon>
        <taxon>Chordata</taxon>
        <taxon>Craniata</taxon>
        <taxon>Vertebrata</taxon>
        <taxon>Euteleostomi</taxon>
        <taxon>Amphibia</taxon>
        <taxon>Batrachia</taxon>
        <taxon>Caudata</taxon>
        <taxon>Salamandroidea</taxon>
        <taxon>Salamandridae</taxon>
        <taxon>Pleurodelinae</taxon>
        <taxon>Pleurodeles</taxon>
    </lineage>
</organism>
<comment type="caution">
    <text evidence="1">The sequence shown here is derived from an EMBL/GenBank/DDBJ whole genome shotgun (WGS) entry which is preliminary data.</text>
</comment>
<keyword evidence="2" id="KW-1185">Reference proteome</keyword>
<dbReference type="EMBL" id="JANPWB010000016">
    <property type="protein sequence ID" value="KAJ1083912.1"/>
    <property type="molecule type" value="Genomic_DNA"/>
</dbReference>
<accession>A0AAV7L0A3</accession>
<gene>
    <name evidence="1" type="ORF">NDU88_004067</name>
</gene>
<proteinExistence type="predicted"/>
<feature type="non-terminal residue" evidence="1">
    <location>
        <position position="87"/>
    </location>
</feature>
<reference evidence="1" key="1">
    <citation type="journal article" date="2022" name="bioRxiv">
        <title>Sequencing and chromosome-scale assembly of the giantPleurodeles waltlgenome.</title>
        <authorList>
            <person name="Brown T."/>
            <person name="Elewa A."/>
            <person name="Iarovenko S."/>
            <person name="Subramanian E."/>
            <person name="Araus A.J."/>
            <person name="Petzold A."/>
            <person name="Susuki M."/>
            <person name="Suzuki K.-i.T."/>
            <person name="Hayashi T."/>
            <person name="Toyoda A."/>
            <person name="Oliveira C."/>
            <person name="Osipova E."/>
            <person name="Leigh N.D."/>
            <person name="Simon A."/>
            <person name="Yun M.H."/>
        </authorList>
    </citation>
    <scope>NUCLEOTIDE SEQUENCE</scope>
    <source>
        <strain evidence="1">20211129_DDA</strain>
        <tissue evidence="1">Liver</tissue>
    </source>
</reference>
<dbReference type="AlphaFoldDB" id="A0AAV7L0A3"/>
<evidence type="ECO:0008006" key="3">
    <source>
        <dbReference type="Google" id="ProtNLM"/>
    </source>
</evidence>
<evidence type="ECO:0000313" key="1">
    <source>
        <dbReference type="EMBL" id="KAJ1083912.1"/>
    </source>
</evidence>
<name>A0AAV7L0A3_PLEWA</name>
<protein>
    <recommendedName>
        <fullName evidence="3">Sulfotransferase</fullName>
    </recommendedName>
</protein>
<sequence length="87" mass="9498">VRKAASFLDLPLPVVEAKQNLLTEVLHPASAAAEPLLPFNDALLDPVLEVWKRPASSPAVHRAVARRYRTAPTDPGFLSRHPTPESL</sequence>
<dbReference type="Proteomes" id="UP001066276">
    <property type="component" value="Chromosome 12"/>
</dbReference>